<proteinExistence type="predicted"/>
<reference evidence="1 2" key="1">
    <citation type="submission" date="2023-07" db="EMBL/GenBank/DDBJ databases">
        <title>Genomic Encyclopedia of Type Strains, Phase IV (KMG-IV): sequencing the most valuable type-strain genomes for metagenomic binning, comparative biology and taxonomic classification.</title>
        <authorList>
            <person name="Goeker M."/>
        </authorList>
    </citation>
    <scope>NUCLEOTIDE SEQUENCE [LARGE SCALE GENOMIC DNA]</scope>
    <source>
        <strain evidence="1 2">DSM 23837</strain>
    </source>
</reference>
<accession>A0ABT9WZM5</accession>
<dbReference type="Pfam" id="PF07609">
    <property type="entry name" value="DUF1572"/>
    <property type="match status" value="1"/>
</dbReference>
<evidence type="ECO:0000313" key="2">
    <source>
        <dbReference type="Proteomes" id="UP001223586"/>
    </source>
</evidence>
<evidence type="ECO:0008006" key="3">
    <source>
        <dbReference type="Google" id="ProtNLM"/>
    </source>
</evidence>
<dbReference type="InterPro" id="IPR011466">
    <property type="entry name" value="DUF1572"/>
</dbReference>
<organism evidence="1 2">
    <name type="scientific">Bacillus chungangensis</name>
    <dbReference type="NCBI Taxonomy" id="587633"/>
    <lineage>
        <taxon>Bacteria</taxon>
        <taxon>Bacillati</taxon>
        <taxon>Bacillota</taxon>
        <taxon>Bacilli</taxon>
        <taxon>Bacillales</taxon>
        <taxon>Bacillaceae</taxon>
        <taxon>Bacillus</taxon>
    </lineage>
</organism>
<name>A0ABT9WZM5_9BACI</name>
<dbReference type="RefSeq" id="WP_307233505.1">
    <property type="nucleotide sequence ID" value="NZ_JAUSTT010000052.1"/>
</dbReference>
<dbReference type="Gene3D" id="1.20.120.450">
    <property type="entry name" value="dinb family like domain"/>
    <property type="match status" value="1"/>
</dbReference>
<comment type="caution">
    <text evidence="1">The sequence shown here is derived from an EMBL/GenBank/DDBJ whole genome shotgun (WGS) entry which is preliminary data.</text>
</comment>
<gene>
    <name evidence="1" type="ORF">J2S08_004472</name>
</gene>
<dbReference type="Proteomes" id="UP001223586">
    <property type="component" value="Unassembled WGS sequence"/>
</dbReference>
<dbReference type="InterPro" id="IPR034660">
    <property type="entry name" value="DinB/YfiT-like"/>
</dbReference>
<dbReference type="SUPFAM" id="SSF109854">
    <property type="entry name" value="DinB/YfiT-like putative metalloenzymes"/>
    <property type="match status" value="1"/>
</dbReference>
<sequence>MEEIGKEYLSVTVDQFHHMKKRAEKAIIQLDEQDLHWKPNEQSNNIAIIIKHLSGNMHSRWVDFFSTDGEKAYRDRENEFIDDIQSKQVLMKRWEEGWKLLFQTVEQLTEEDLLKTVTIRNKPISVLQALQIEIAHISNHLGQILYIGKQIKGGDWKILSIPKKDQ</sequence>
<evidence type="ECO:0000313" key="1">
    <source>
        <dbReference type="EMBL" id="MDQ0178564.1"/>
    </source>
</evidence>
<protein>
    <recommendedName>
        <fullName evidence="3">DUF1572 domain-containing protein</fullName>
    </recommendedName>
</protein>
<dbReference type="EMBL" id="JAUSTT010000052">
    <property type="protein sequence ID" value="MDQ0178564.1"/>
    <property type="molecule type" value="Genomic_DNA"/>
</dbReference>
<keyword evidence="2" id="KW-1185">Reference proteome</keyword>